<dbReference type="RefSeq" id="WP_268359763.1">
    <property type="nucleotide sequence ID" value="NZ_CP128109.1"/>
</dbReference>
<comment type="caution">
    <text evidence="1">The sequence shown here is derived from an EMBL/GenBank/DDBJ whole genome shotgun (WGS) entry which is preliminary data.</text>
</comment>
<protein>
    <submittedName>
        <fullName evidence="1">Uncharacterized protein</fullName>
    </submittedName>
</protein>
<keyword evidence="2" id="KW-1185">Reference proteome</keyword>
<dbReference type="Proteomes" id="UP001467674">
    <property type="component" value="Unassembled WGS sequence"/>
</dbReference>
<dbReference type="EMBL" id="JBEOME010000018">
    <property type="protein sequence ID" value="MER3123508.1"/>
    <property type="molecule type" value="Genomic_DNA"/>
</dbReference>
<organism evidence="1 2">
    <name type="scientific">Bacillus altitudinis</name>
    <dbReference type="NCBI Taxonomy" id="293387"/>
    <lineage>
        <taxon>Bacteria</taxon>
        <taxon>Bacillati</taxon>
        <taxon>Bacillota</taxon>
        <taxon>Bacilli</taxon>
        <taxon>Bacillales</taxon>
        <taxon>Bacillaceae</taxon>
        <taxon>Bacillus</taxon>
    </lineage>
</organism>
<evidence type="ECO:0000313" key="1">
    <source>
        <dbReference type="EMBL" id="MER3123508.1"/>
    </source>
</evidence>
<sequence length="61" mass="6803">MNMLNNVNPNGKLSVGQRVQTLYGLGTIEEVHSNDQYGVADDEYNMIDIYSREELAVVGLN</sequence>
<proteinExistence type="predicted"/>
<reference evidence="1 2" key="1">
    <citation type="submission" date="2024-06" db="EMBL/GenBank/DDBJ databases">
        <title>Construction of an artificial bacterial consortium using nitrogen cycle bacteria from Cuatro Cienegas Basin and a mangrove forest.</title>
        <authorList>
            <person name="Aguilera-Najera D."/>
            <person name="Marquez-Cianci L."/>
            <person name="Martinez-Perez E."/>
            <person name="Rosas-Barrera M."/>
            <person name="Rodriguez-Cruz U.E."/>
            <person name="Tapia-Lopez R."/>
            <person name="Eguiarte L.E."/>
            <person name="Souza-Saldivar V."/>
        </authorList>
    </citation>
    <scope>NUCLEOTIDE SEQUENCE [LARGE SCALE GENOMIC DNA]</scope>
    <source>
        <strain evidence="1 2">S14-15</strain>
    </source>
</reference>
<accession>A0ABV1SAC8</accession>
<evidence type="ECO:0000313" key="2">
    <source>
        <dbReference type="Proteomes" id="UP001467674"/>
    </source>
</evidence>
<name>A0ABV1SAC8_BACAB</name>
<gene>
    <name evidence="1" type="ORF">ABQG71_20320</name>
</gene>